<proteinExistence type="predicted"/>
<keyword evidence="4" id="KW-1185">Reference proteome</keyword>
<comment type="caution">
    <text evidence="3">The sequence shown here is derived from an EMBL/GenBank/DDBJ whole genome shotgun (WGS) entry which is preliminary data.</text>
</comment>
<sequence length="138" mass="15616">MVIVCSMTLGLTAICLTLYFILIVNAKAKVDWLLIHLVGVFVADGLITAGTFFALRKRSSGQGLHRTTLLIKRLVRMMFESAIPPTLLAFTDLILTQTLDQNCGKLLWHLLLNFSLGKMYCINSQLHQRVPQTPWRWS</sequence>
<feature type="transmembrane region" description="Helical" evidence="1">
    <location>
        <begin position="32"/>
        <end position="55"/>
    </location>
</feature>
<keyword evidence="1" id="KW-0812">Transmembrane</keyword>
<feature type="transmembrane region" description="Helical" evidence="1">
    <location>
        <begin position="7"/>
        <end position="26"/>
    </location>
</feature>
<keyword evidence="1" id="KW-0472">Membrane</keyword>
<feature type="domain" description="DUF6534" evidence="2">
    <location>
        <begin position="41"/>
        <end position="122"/>
    </location>
</feature>
<protein>
    <recommendedName>
        <fullName evidence="2">DUF6534 domain-containing protein</fullName>
    </recommendedName>
</protein>
<name>A0AAD6T1E9_9AGAR</name>
<dbReference type="Proteomes" id="UP001218188">
    <property type="component" value="Unassembled WGS sequence"/>
</dbReference>
<dbReference type="Pfam" id="PF20152">
    <property type="entry name" value="DUF6534"/>
    <property type="match status" value="1"/>
</dbReference>
<dbReference type="AlphaFoldDB" id="A0AAD6T1E9"/>
<evidence type="ECO:0000256" key="1">
    <source>
        <dbReference type="SAM" id="Phobius"/>
    </source>
</evidence>
<evidence type="ECO:0000313" key="4">
    <source>
        <dbReference type="Proteomes" id="UP001218188"/>
    </source>
</evidence>
<evidence type="ECO:0000259" key="2">
    <source>
        <dbReference type="Pfam" id="PF20152"/>
    </source>
</evidence>
<accession>A0AAD6T1E9</accession>
<feature type="non-terminal residue" evidence="3">
    <location>
        <position position="1"/>
    </location>
</feature>
<organism evidence="3 4">
    <name type="scientific">Mycena alexandri</name>
    <dbReference type="NCBI Taxonomy" id="1745969"/>
    <lineage>
        <taxon>Eukaryota</taxon>
        <taxon>Fungi</taxon>
        <taxon>Dikarya</taxon>
        <taxon>Basidiomycota</taxon>
        <taxon>Agaricomycotina</taxon>
        <taxon>Agaricomycetes</taxon>
        <taxon>Agaricomycetidae</taxon>
        <taxon>Agaricales</taxon>
        <taxon>Marasmiineae</taxon>
        <taxon>Mycenaceae</taxon>
        <taxon>Mycena</taxon>
    </lineage>
</organism>
<dbReference type="EMBL" id="JARJCM010000034">
    <property type="protein sequence ID" value="KAJ7038041.1"/>
    <property type="molecule type" value="Genomic_DNA"/>
</dbReference>
<dbReference type="InterPro" id="IPR045339">
    <property type="entry name" value="DUF6534"/>
</dbReference>
<evidence type="ECO:0000313" key="3">
    <source>
        <dbReference type="EMBL" id="KAJ7038041.1"/>
    </source>
</evidence>
<keyword evidence="1" id="KW-1133">Transmembrane helix</keyword>
<gene>
    <name evidence="3" type="ORF">C8F04DRAFT_1091155</name>
</gene>
<reference evidence="3" key="1">
    <citation type="submission" date="2023-03" db="EMBL/GenBank/DDBJ databases">
        <title>Massive genome expansion in bonnet fungi (Mycena s.s.) driven by repeated elements and novel gene families across ecological guilds.</title>
        <authorList>
            <consortium name="Lawrence Berkeley National Laboratory"/>
            <person name="Harder C.B."/>
            <person name="Miyauchi S."/>
            <person name="Viragh M."/>
            <person name="Kuo A."/>
            <person name="Thoen E."/>
            <person name="Andreopoulos B."/>
            <person name="Lu D."/>
            <person name="Skrede I."/>
            <person name="Drula E."/>
            <person name="Henrissat B."/>
            <person name="Morin E."/>
            <person name="Kohler A."/>
            <person name="Barry K."/>
            <person name="LaButti K."/>
            <person name="Morin E."/>
            <person name="Salamov A."/>
            <person name="Lipzen A."/>
            <person name="Mereny Z."/>
            <person name="Hegedus B."/>
            <person name="Baldrian P."/>
            <person name="Stursova M."/>
            <person name="Weitz H."/>
            <person name="Taylor A."/>
            <person name="Grigoriev I.V."/>
            <person name="Nagy L.G."/>
            <person name="Martin F."/>
            <person name="Kauserud H."/>
        </authorList>
    </citation>
    <scope>NUCLEOTIDE SEQUENCE</scope>
    <source>
        <strain evidence="3">CBHHK200</strain>
    </source>
</reference>